<evidence type="ECO:0000313" key="10">
    <source>
        <dbReference type="Proteomes" id="UP000016935"/>
    </source>
</evidence>
<dbReference type="InterPro" id="IPR029058">
    <property type="entry name" value="AB_hydrolase_fold"/>
</dbReference>
<keyword evidence="7" id="KW-1015">Disulfide bond</keyword>
<organism evidence="9 10">
    <name type="scientific">Exserohilum turcicum (strain 28A)</name>
    <name type="common">Northern leaf blight fungus</name>
    <name type="synonym">Setosphaeria turcica</name>
    <dbReference type="NCBI Taxonomy" id="671987"/>
    <lineage>
        <taxon>Eukaryota</taxon>
        <taxon>Fungi</taxon>
        <taxon>Dikarya</taxon>
        <taxon>Ascomycota</taxon>
        <taxon>Pezizomycotina</taxon>
        <taxon>Dothideomycetes</taxon>
        <taxon>Pleosporomycetidae</taxon>
        <taxon>Pleosporales</taxon>
        <taxon>Pleosporineae</taxon>
        <taxon>Pleosporaceae</taxon>
        <taxon>Exserohilum</taxon>
    </lineage>
</organism>
<keyword evidence="10" id="KW-1185">Reference proteome</keyword>
<dbReference type="STRING" id="671987.R0K595"/>
<dbReference type="GeneID" id="19405097"/>
<sequence length="570" mass="63160">MIAALLAIIAFWLCTATARSPPSNSSAARCSKDRFRLPHIKGLALLSIEAQLESLFPPVTDQSIRVGCFCMVSINVTHYDVDDNVFMKIGLPMSWEWHGRFQAQGGGNLATGNFDHGTALFAGWAVGSTDGGHQSADWHDASWTLHEDGTINWNLLENFAYRSVAELIVIGKAIVEQYYGKKPHHTYWSGCSTGGRQGYTIAQRSPGLVDGILATAPAIGFVRLLTAGFWPQLLMRTRNIFMSNCELEFVRQKAIEHCDVLDKVCDGILEDPEQCDFDPWTLVGEVISCPSDTPVYFTQDMAQLVADFRQGPKLRLGSNVPSGLAYGIPWTTLANISTTDGVRSIAPHLASASWLQNVMLRNPNYTLTNLDETTWSTLFSQSMYEFGSLLNADNPDLSTLRDSGTKLMTWHGLDDEMIPVQNTIDYRKRVESIMGGPREVDKYYRLFLAPGVEHCVPDGKGPYPKDALKALVDWVERDIPPKILAAERPCDYSNPKQNHTIICRDPLQTRDLCLWPAKQVYVGGNPQHALSWACADSTPTNKTFETIKHAQPDSARLAVAELMAGNTMTL</sequence>
<keyword evidence="2" id="KW-0719">Serine esterase</keyword>
<keyword evidence="4 8" id="KW-0732">Signal</keyword>
<evidence type="ECO:0000256" key="1">
    <source>
        <dbReference type="ARBA" id="ARBA00006249"/>
    </source>
</evidence>
<feature type="chain" id="PRO_5005145265" description="Carboxylic ester hydrolase" evidence="8">
    <location>
        <begin position="19"/>
        <end position="570"/>
    </location>
</feature>
<dbReference type="SUPFAM" id="SSF53474">
    <property type="entry name" value="alpha/beta-Hydrolases"/>
    <property type="match status" value="1"/>
</dbReference>
<dbReference type="EMBL" id="KB908548">
    <property type="protein sequence ID" value="EOA88203.1"/>
    <property type="molecule type" value="Genomic_DNA"/>
</dbReference>
<comment type="similarity">
    <text evidence="1 8">Belongs to the tannase family.</text>
</comment>
<dbReference type="RefSeq" id="XP_008024132.1">
    <property type="nucleotide sequence ID" value="XM_008025941.1"/>
</dbReference>
<dbReference type="HOGENOM" id="CLU_014819_3_2_1"/>
<evidence type="ECO:0000313" key="9">
    <source>
        <dbReference type="EMBL" id="EOA88203.1"/>
    </source>
</evidence>
<evidence type="ECO:0000256" key="2">
    <source>
        <dbReference type="ARBA" id="ARBA00022487"/>
    </source>
</evidence>
<dbReference type="PANTHER" id="PTHR33938:SF8">
    <property type="entry name" value="CARBOXYLIC ESTER HYDROLASE"/>
    <property type="match status" value="1"/>
</dbReference>
<keyword evidence="3" id="KW-0479">Metal-binding</keyword>
<evidence type="ECO:0000256" key="6">
    <source>
        <dbReference type="ARBA" id="ARBA00022837"/>
    </source>
</evidence>
<dbReference type="Pfam" id="PF07519">
    <property type="entry name" value="Tannase"/>
    <property type="match status" value="1"/>
</dbReference>
<feature type="signal peptide" evidence="8">
    <location>
        <begin position="1"/>
        <end position="18"/>
    </location>
</feature>
<evidence type="ECO:0000256" key="4">
    <source>
        <dbReference type="ARBA" id="ARBA00022729"/>
    </source>
</evidence>
<dbReference type="EC" id="3.1.1.-" evidence="8"/>
<evidence type="ECO:0000256" key="8">
    <source>
        <dbReference type="RuleBase" id="RU361238"/>
    </source>
</evidence>
<dbReference type="GO" id="GO:0046872">
    <property type="term" value="F:metal ion binding"/>
    <property type="evidence" value="ECO:0007669"/>
    <property type="project" value="UniProtKB-KW"/>
</dbReference>
<accession>R0K595</accession>
<reference evidence="9 10" key="1">
    <citation type="journal article" date="2012" name="PLoS Pathog.">
        <title>Diverse lifestyles and strategies of plant pathogenesis encoded in the genomes of eighteen Dothideomycetes fungi.</title>
        <authorList>
            <person name="Ohm R.A."/>
            <person name="Feau N."/>
            <person name="Henrissat B."/>
            <person name="Schoch C.L."/>
            <person name="Horwitz B.A."/>
            <person name="Barry K.W."/>
            <person name="Condon B.J."/>
            <person name="Copeland A.C."/>
            <person name="Dhillon B."/>
            <person name="Glaser F."/>
            <person name="Hesse C.N."/>
            <person name="Kosti I."/>
            <person name="LaButti K."/>
            <person name="Lindquist E.A."/>
            <person name="Lucas S."/>
            <person name="Salamov A.A."/>
            <person name="Bradshaw R.E."/>
            <person name="Ciuffetti L."/>
            <person name="Hamelin R.C."/>
            <person name="Kema G.H.J."/>
            <person name="Lawrence C."/>
            <person name="Scott J.A."/>
            <person name="Spatafora J.W."/>
            <person name="Turgeon B.G."/>
            <person name="de Wit P.J.G.M."/>
            <person name="Zhong S."/>
            <person name="Goodwin S.B."/>
            <person name="Grigoriev I.V."/>
        </authorList>
    </citation>
    <scope>NUCLEOTIDE SEQUENCE [LARGE SCALE GENOMIC DNA]</scope>
    <source>
        <strain evidence="10">28A</strain>
    </source>
</reference>
<evidence type="ECO:0000256" key="3">
    <source>
        <dbReference type="ARBA" id="ARBA00022723"/>
    </source>
</evidence>
<dbReference type="AlphaFoldDB" id="R0K595"/>
<dbReference type="GO" id="GO:0030600">
    <property type="term" value="F:feruloyl esterase activity"/>
    <property type="evidence" value="ECO:0007669"/>
    <property type="project" value="UniProtKB-ARBA"/>
</dbReference>
<proteinExistence type="inferred from homology"/>
<gene>
    <name evidence="9" type="ORF">SETTUDRAFT_46958</name>
</gene>
<dbReference type="Proteomes" id="UP000016935">
    <property type="component" value="Unassembled WGS sequence"/>
</dbReference>
<keyword evidence="6" id="KW-0106">Calcium</keyword>
<protein>
    <recommendedName>
        <fullName evidence="8">Carboxylic ester hydrolase</fullName>
        <ecNumber evidence="8">3.1.1.-</ecNumber>
    </recommendedName>
</protein>
<dbReference type="Gene3D" id="3.40.50.1820">
    <property type="entry name" value="alpha/beta hydrolase"/>
    <property type="match status" value="1"/>
</dbReference>
<dbReference type="InterPro" id="IPR011118">
    <property type="entry name" value="Tannase/feruloyl_esterase"/>
</dbReference>
<name>R0K595_EXST2</name>
<dbReference type="PANTHER" id="PTHR33938">
    <property type="entry name" value="FERULOYL ESTERASE B-RELATED"/>
    <property type="match status" value="1"/>
</dbReference>
<reference evidence="9 10" key="2">
    <citation type="journal article" date="2013" name="PLoS Genet.">
        <title>Comparative genome structure, secondary metabolite, and effector coding capacity across Cochliobolus pathogens.</title>
        <authorList>
            <person name="Condon B.J."/>
            <person name="Leng Y."/>
            <person name="Wu D."/>
            <person name="Bushley K.E."/>
            <person name="Ohm R.A."/>
            <person name="Otillar R."/>
            <person name="Martin J."/>
            <person name="Schackwitz W."/>
            <person name="Grimwood J."/>
            <person name="MohdZainudin N."/>
            <person name="Xue C."/>
            <person name="Wang R."/>
            <person name="Manning V.A."/>
            <person name="Dhillon B."/>
            <person name="Tu Z.J."/>
            <person name="Steffenson B.J."/>
            <person name="Salamov A."/>
            <person name="Sun H."/>
            <person name="Lowry S."/>
            <person name="LaButti K."/>
            <person name="Han J."/>
            <person name="Copeland A."/>
            <person name="Lindquist E."/>
            <person name="Barry K."/>
            <person name="Schmutz J."/>
            <person name="Baker S.E."/>
            <person name="Ciuffetti L.M."/>
            <person name="Grigoriev I.V."/>
            <person name="Zhong S."/>
            <person name="Turgeon B.G."/>
        </authorList>
    </citation>
    <scope>NUCLEOTIDE SEQUENCE [LARGE SCALE GENOMIC DNA]</scope>
    <source>
        <strain evidence="10">28A</strain>
    </source>
</reference>
<evidence type="ECO:0000256" key="7">
    <source>
        <dbReference type="ARBA" id="ARBA00023157"/>
    </source>
</evidence>
<keyword evidence="5 8" id="KW-0378">Hydrolase</keyword>
<evidence type="ECO:0000256" key="5">
    <source>
        <dbReference type="ARBA" id="ARBA00022801"/>
    </source>
</evidence>
<dbReference type="OrthoDB" id="3039123at2759"/>
<dbReference type="eggNOG" id="ENOG502SH94">
    <property type="taxonomic scope" value="Eukaryota"/>
</dbReference>